<proteinExistence type="predicted"/>
<feature type="region of interest" description="Disordered" evidence="1">
    <location>
        <begin position="25"/>
        <end position="47"/>
    </location>
</feature>
<feature type="region of interest" description="Disordered" evidence="1">
    <location>
        <begin position="67"/>
        <end position="100"/>
    </location>
</feature>
<reference evidence="2" key="1">
    <citation type="journal article" date="2020" name="Ecol. Evol.">
        <title>Genome structure and content of the rice root-knot nematode (Meloidogyne graminicola).</title>
        <authorList>
            <person name="Phan N.T."/>
            <person name="Danchin E.G.J."/>
            <person name="Klopp C."/>
            <person name="Perfus-Barbeoch L."/>
            <person name="Kozlowski D.K."/>
            <person name="Koutsovoulos G.D."/>
            <person name="Lopez-Roques C."/>
            <person name="Bouchez O."/>
            <person name="Zahm M."/>
            <person name="Besnard G."/>
            <person name="Bellafiore S."/>
        </authorList>
    </citation>
    <scope>NUCLEOTIDE SEQUENCE</scope>
    <source>
        <strain evidence="2">VN-18</strain>
    </source>
</reference>
<sequence length="100" mass="11265">MVVVTVVVVNTNRKEWTEIMRTLPFDLSSNPEDPISTQPQQQSTNDTVFEDAKFTIYEDEHEIKITKCFEPPPPYSEQNDNNPVTPSCSNPGVSNYGATD</sequence>
<feature type="compositionally biased region" description="Polar residues" evidence="1">
    <location>
        <begin position="76"/>
        <end position="100"/>
    </location>
</feature>
<comment type="caution">
    <text evidence="2">The sequence shown here is derived from an EMBL/GenBank/DDBJ whole genome shotgun (WGS) entry which is preliminary data.</text>
</comment>
<evidence type="ECO:0000313" key="3">
    <source>
        <dbReference type="Proteomes" id="UP000605970"/>
    </source>
</evidence>
<organism evidence="2 3">
    <name type="scientific">Meloidogyne graminicola</name>
    <dbReference type="NCBI Taxonomy" id="189291"/>
    <lineage>
        <taxon>Eukaryota</taxon>
        <taxon>Metazoa</taxon>
        <taxon>Ecdysozoa</taxon>
        <taxon>Nematoda</taxon>
        <taxon>Chromadorea</taxon>
        <taxon>Rhabditida</taxon>
        <taxon>Tylenchina</taxon>
        <taxon>Tylenchomorpha</taxon>
        <taxon>Tylenchoidea</taxon>
        <taxon>Meloidogynidae</taxon>
        <taxon>Meloidogyninae</taxon>
        <taxon>Meloidogyne</taxon>
    </lineage>
</organism>
<dbReference type="Proteomes" id="UP000605970">
    <property type="component" value="Unassembled WGS sequence"/>
</dbReference>
<feature type="compositionally biased region" description="Polar residues" evidence="1">
    <location>
        <begin position="27"/>
        <end position="47"/>
    </location>
</feature>
<dbReference type="AlphaFoldDB" id="A0A8T0A4Y4"/>
<accession>A0A8T0A4Y4</accession>
<dbReference type="EMBL" id="JABEBT010000001">
    <property type="protein sequence ID" value="KAF7640366.1"/>
    <property type="molecule type" value="Genomic_DNA"/>
</dbReference>
<name>A0A8T0A4Y4_9BILA</name>
<keyword evidence="3" id="KW-1185">Reference proteome</keyword>
<gene>
    <name evidence="2" type="ORF">Mgra_00000186</name>
</gene>
<evidence type="ECO:0000256" key="1">
    <source>
        <dbReference type="SAM" id="MobiDB-lite"/>
    </source>
</evidence>
<protein>
    <submittedName>
        <fullName evidence="2">Uncharacterized protein</fullName>
    </submittedName>
</protein>
<evidence type="ECO:0000313" key="2">
    <source>
        <dbReference type="EMBL" id="KAF7640366.1"/>
    </source>
</evidence>